<reference evidence="2 3" key="1">
    <citation type="submission" date="2019-06" db="EMBL/GenBank/DDBJ databases">
        <title>Genomics analysis of Aphanomyces spp. identifies a new class of oomycete effector associated with host adaptation.</title>
        <authorList>
            <person name="Gaulin E."/>
        </authorList>
    </citation>
    <scope>NUCLEOTIDE SEQUENCE [LARGE SCALE GENOMIC DNA]</scope>
    <source>
        <strain evidence="2 3">E</strain>
    </source>
</reference>
<dbReference type="AlphaFoldDB" id="A0A6A5AE73"/>
<evidence type="ECO:0000313" key="3">
    <source>
        <dbReference type="Proteomes" id="UP000469452"/>
    </source>
</evidence>
<proteinExistence type="predicted"/>
<evidence type="ECO:0000256" key="1">
    <source>
        <dbReference type="SAM" id="MobiDB-lite"/>
    </source>
</evidence>
<comment type="caution">
    <text evidence="2">The sequence shown here is derived from an EMBL/GenBank/DDBJ whole genome shotgun (WGS) entry which is preliminary data.</text>
</comment>
<name>A0A6A5AE73_APHAT</name>
<sequence>MSAVSPAGNTHYLRQWRVGAWGGSTSKQLAATLRESHEHSTTIMESPVPKDTDGIDDDASSDDEDESTLGVSMLTLNDPSDNGGDSEDDPMQRFFDMLYKEYPMQVAKQISRVHIHHIFVSLPASHASRRQDERRTNGYLSSTLVYGEIDFRHFRTVFTSILVHIHSRLPFSIFFRHHHHVETS</sequence>
<evidence type="ECO:0000313" key="2">
    <source>
        <dbReference type="EMBL" id="KAF0748334.1"/>
    </source>
</evidence>
<accession>A0A6A5AE73</accession>
<gene>
    <name evidence="2" type="ORF">AaE_007378</name>
</gene>
<dbReference type="EMBL" id="VJMI01013228">
    <property type="protein sequence ID" value="KAF0748334.1"/>
    <property type="molecule type" value="Genomic_DNA"/>
</dbReference>
<feature type="compositionally biased region" description="Acidic residues" evidence="1">
    <location>
        <begin position="54"/>
        <end position="67"/>
    </location>
</feature>
<organism evidence="2 3">
    <name type="scientific">Aphanomyces astaci</name>
    <name type="common">Crayfish plague agent</name>
    <dbReference type="NCBI Taxonomy" id="112090"/>
    <lineage>
        <taxon>Eukaryota</taxon>
        <taxon>Sar</taxon>
        <taxon>Stramenopiles</taxon>
        <taxon>Oomycota</taxon>
        <taxon>Saprolegniomycetes</taxon>
        <taxon>Saprolegniales</taxon>
        <taxon>Verrucalvaceae</taxon>
        <taxon>Aphanomyces</taxon>
    </lineage>
</organism>
<dbReference type="VEuPathDB" id="FungiDB:H257_14570"/>
<protein>
    <submittedName>
        <fullName evidence="2">Uncharacterized protein</fullName>
    </submittedName>
</protein>
<dbReference type="Proteomes" id="UP000469452">
    <property type="component" value="Unassembled WGS sequence"/>
</dbReference>
<feature type="region of interest" description="Disordered" evidence="1">
    <location>
        <begin position="33"/>
        <end position="89"/>
    </location>
</feature>